<evidence type="ECO:0000256" key="1">
    <source>
        <dbReference type="SAM" id="Phobius"/>
    </source>
</evidence>
<evidence type="ECO:0000313" key="2">
    <source>
        <dbReference type="EMBL" id="ARU63029.1"/>
    </source>
</evidence>
<proteinExistence type="predicted"/>
<keyword evidence="1" id="KW-1133">Transmembrane helix</keyword>
<gene>
    <name evidence="2" type="ORF">CBW65_20160</name>
</gene>
<dbReference type="RefSeq" id="WP_087458375.1">
    <property type="nucleotide sequence ID" value="NZ_CP021434.1"/>
</dbReference>
<feature type="transmembrane region" description="Helical" evidence="1">
    <location>
        <begin position="24"/>
        <end position="42"/>
    </location>
</feature>
<keyword evidence="1" id="KW-0472">Membrane</keyword>
<dbReference type="OrthoDB" id="2382254at2"/>
<evidence type="ECO:0000313" key="3">
    <source>
        <dbReference type="Proteomes" id="UP000195437"/>
    </source>
</evidence>
<organism evidence="2 3">
    <name type="scientific">Tumebacillus avium</name>
    <dbReference type="NCBI Taxonomy" id="1903704"/>
    <lineage>
        <taxon>Bacteria</taxon>
        <taxon>Bacillati</taxon>
        <taxon>Bacillota</taxon>
        <taxon>Bacilli</taxon>
        <taxon>Bacillales</taxon>
        <taxon>Alicyclobacillaceae</taxon>
        <taxon>Tumebacillus</taxon>
    </lineage>
</organism>
<dbReference type="EMBL" id="CP021434">
    <property type="protein sequence ID" value="ARU63029.1"/>
    <property type="molecule type" value="Genomic_DNA"/>
</dbReference>
<keyword evidence="1" id="KW-0812">Transmembrane</keyword>
<sequence>MEQRRQQTYEERFLRAYERLEKPLFRLILLGFALILIGQLALSTPQGRQFLSATDRMEGQRSAGVMPAAATEKSKAALTIRAVEPEGSLSKVWVEVNGVPAGTFQNQEATVSVKQGDVVTVDTSELPGVYRFEVDHDNPEISYPVPGMLVEAMEGQLAEVGPIHFMK</sequence>
<reference evidence="3" key="1">
    <citation type="submission" date="2017-05" db="EMBL/GenBank/DDBJ databases">
        <authorList>
            <person name="Sung H."/>
        </authorList>
    </citation>
    <scope>NUCLEOTIDE SEQUENCE [LARGE SCALE GENOMIC DNA]</scope>
    <source>
        <strain evidence="3">AR23208</strain>
    </source>
</reference>
<protein>
    <submittedName>
        <fullName evidence="2">Uncharacterized protein</fullName>
    </submittedName>
</protein>
<accession>A0A1Y0ISP7</accession>
<dbReference type="Proteomes" id="UP000195437">
    <property type="component" value="Chromosome"/>
</dbReference>
<name>A0A1Y0ISP7_9BACL</name>
<keyword evidence="3" id="KW-1185">Reference proteome</keyword>
<dbReference type="AlphaFoldDB" id="A0A1Y0ISP7"/>
<dbReference type="KEGG" id="tum:CBW65_20160"/>